<keyword evidence="1" id="KW-0472">Membrane</keyword>
<dbReference type="Proteomes" id="UP000236178">
    <property type="component" value="Unassembled WGS sequence"/>
</dbReference>
<name>A0A2I0SC60_9ACTN</name>
<gene>
    <name evidence="2" type="ORF">CW362_40210</name>
</gene>
<keyword evidence="3" id="KW-1185">Reference proteome</keyword>
<keyword evidence="1" id="KW-1133">Transmembrane helix</keyword>
<proteinExistence type="predicted"/>
<dbReference type="AlphaFoldDB" id="A0A2I0SC60"/>
<evidence type="ECO:0000313" key="2">
    <source>
        <dbReference type="EMBL" id="PKT67492.1"/>
    </source>
</evidence>
<accession>A0A2I0SC60</accession>
<protein>
    <submittedName>
        <fullName evidence="2">Uncharacterized protein</fullName>
    </submittedName>
</protein>
<comment type="caution">
    <text evidence="2">The sequence shown here is derived from an EMBL/GenBank/DDBJ whole genome shotgun (WGS) entry which is preliminary data.</text>
</comment>
<sequence>MLQRVGCPCWFRTLRDGGKHVDEDEIRRAVARGMRDYERTRPKPKGIIAETESAVGGCVAMFLIALVILGVVAACNR</sequence>
<dbReference type="OrthoDB" id="9880875at2"/>
<feature type="transmembrane region" description="Helical" evidence="1">
    <location>
        <begin position="54"/>
        <end position="75"/>
    </location>
</feature>
<reference evidence="2 3" key="1">
    <citation type="submission" date="2017-12" db="EMBL/GenBank/DDBJ databases">
        <title>Streptomyces populusis sp. nov., a novel endophytic actinobacterium isolated from stems of Populus adenopoda Maxim.</title>
        <authorList>
            <person name="Wang Z."/>
        </authorList>
    </citation>
    <scope>NUCLEOTIDE SEQUENCE [LARGE SCALE GENOMIC DNA]</scope>
    <source>
        <strain evidence="2 3">A249</strain>
    </source>
</reference>
<evidence type="ECO:0000313" key="3">
    <source>
        <dbReference type="Proteomes" id="UP000236178"/>
    </source>
</evidence>
<evidence type="ECO:0000256" key="1">
    <source>
        <dbReference type="SAM" id="Phobius"/>
    </source>
</evidence>
<keyword evidence="1" id="KW-0812">Transmembrane</keyword>
<organism evidence="2 3">
    <name type="scientific">Streptomyces populi</name>
    <dbReference type="NCBI Taxonomy" id="2058924"/>
    <lineage>
        <taxon>Bacteria</taxon>
        <taxon>Bacillati</taxon>
        <taxon>Actinomycetota</taxon>
        <taxon>Actinomycetes</taxon>
        <taxon>Kitasatosporales</taxon>
        <taxon>Streptomycetaceae</taxon>
        <taxon>Streptomyces</taxon>
    </lineage>
</organism>
<dbReference type="EMBL" id="PJOS01000170">
    <property type="protein sequence ID" value="PKT67492.1"/>
    <property type="molecule type" value="Genomic_DNA"/>
</dbReference>